<dbReference type="STRING" id="983967.A0A1E4T979"/>
<dbReference type="OrthoDB" id="3996338at2759"/>
<evidence type="ECO:0000313" key="3">
    <source>
        <dbReference type="EMBL" id="ODV88281.1"/>
    </source>
</evidence>
<feature type="compositionally biased region" description="Low complexity" evidence="1">
    <location>
        <begin position="644"/>
        <end position="698"/>
    </location>
</feature>
<evidence type="ECO:0000256" key="1">
    <source>
        <dbReference type="SAM" id="MobiDB-lite"/>
    </source>
</evidence>
<keyword evidence="2" id="KW-0732">Signal</keyword>
<proteinExistence type="predicted"/>
<feature type="signal peptide" evidence="2">
    <location>
        <begin position="1"/>
        <end position="19"/>
    </location>
</feature>
<keyword evidence="4" id="KW-1185">Reference proteome</keyword>
<dbReference type="AlphaFoldDB" id="A0A1E4T979"/>
<feature type="region of interest" description="Disordered" evidence="1">
    <location>
        <begin position="635"/>
        <end position="826"/>
    </location>
</feature>
<accession>A0A1E4T979</accession>
<reference evidence="4" key="1">
    <citation type="submission" date="2016-04" db="EMBL/GenBank/DDBJ databases">
        <title>Comparative genomics of biotechnologically important yeasts.</title>
        <authorList>
            <consortium name="DOE Joint Genome Institute"/>
            <person name="Riley R."/>
            <person name="Haridas S."/>
            <person name="Wolfe K.H."/>
            <person name="Lopes M.R."/>
            <person name="Hittinger C.T."/>
            <person name="Goker M."/>
            <person name="Salamov A."/>
            <person name="Wisecaver J."/>
            <person name="Long T.M."/>
            <person name="Aerts A.L."/>
            <person name="Barry K."/>
            <person name="Choi C."/>
            <person name="Clum A."/>
            <person name="Coughlan A.Y."/>
            <person name="Deshpande S."/>
            <person name="Douglass A.P."/>
            <person name="Hanson S.J."/>
            <person name="Klenk H.-P."/>
            <person name="Labutti K."/>
            <person name="Lapidus A."/>
            <person name="Lindquist E."/>
            <person name="Lipzen A."/>
            <person name="Meier-Kolthoff J.P."/>
            <person name="Ohm R.A."/>
            <person name="Otillar R.P."/>
            <person name="Pangilinan J."/>
            <person name="Peng Y."/>
            <person name="Rokas A."/>
            <person name="Rosa C.A."/>
            <person name="Scheuner C."/>
            <person name="Sibirny A.A."/>
            <person name="Slot J.C."/>
            <person name="Stielow J.B."/>
            <person name="Sun H."/>
            <person name="Kurtzman C.P."/>
            <person name="Blackwell M."/>
            <person name="Grigoriev I.V."/>
            <person name="Jeffries T.W."/>
        </authorList>
    </citation>
    <scope>NUCLEOTIDE SEQUENCE [LARGE SCALE GENOMIC DNA]</scope>
    <source>
        <strain evidence="4">NRRL YB-2248</strain>
    </source>
</reference>
<protein>
    <submittedName>
        <fullName evidence="3">Uncharacterized protein</fullName>
    </submittedName>
</protein>
<feature type="compositionally biased region" description="Low complexity" evidence="1">
    <location>
        <begin position="720"/>
        <end position="750"/>
    </location>
</feature>
<sequence>MIRAGLISLLLFHIQLATAITAKIYSNSSTTIGLPTKSSQHLSTYSYPFSYSSTSAHASTIPIIYGIQVDDSYFWQVEVPASLGSFSVNMSSTDEYSLDTSLYYPSGDWTESTDSLKFTNDSPDKYGISYVGFGFEPLQVNSPWYIGYATVITEDGTTYNIHSSQYYIEVGVRLIAYQDATTGDGVFELLLPSNFTPFAINGDAEDVDWEFDTDYYNIYKGSSLLESQGVDTLNTDAVSMSLSTTDSYGSDVYSVQFGMTPTSNIYVDHYYTATFTVSYASSSSSVLSTYILLEPTSQLVLYGFQNDTFAVWELDIPSKMSPFLVEGTGLNFNFNESHYYVDFDGDSIVGDDGAQGAGLDLQSNSMLFSYSGSSSGEIQVGAAVSQLVTDATHTYTALFTIYPNYYESTPPASIDTNAYSYSAVFVYTPHLIDAVLSGSSETTETAADGVSSSTAASPSPGVTSTVASSSAFAQGSPSIQIDIPANVQTIIGMQLEAVGGNIEYNSDAAVLYLENSAGSLTDVNDVQPGAMTVIGGSNLEASAAIEAEWFDDYSAYVFSVVGSTNTVDDAFSATFSVTYTYDYDLISSVYYATKDGTVLSAALSTSTNEKLRKRANGVQLRTTSATALSTTFHHSTVTTDGDDSPTTAKDTATTAKATTTPTTKDTTTSPTTKDTTTSPTTKAKTTPTTKATTTPTTKATEDTTSSDDEDTTTPSEDKTTSSSSKTTNTPTTAQNAKTTNSADSTTSSSDSDSEDSSSSETNSSSDAKGTDSSNDSSNDSSSSSTSTGSSDDTSSTSASDSSDDTSSASASDSSDSSSSTDEPTWSVSYDGTHCYVKITVPEAILSRGSIKNTAEEPENFEFEEIDGVAESSIDDESALGSLAQSSSEGSYVIVGEPLDYYKEAKFDVELSLDSNSKKLIKRQDSWSLSVTIPPLSTSTSTGDSSTDGNSLYTSYYESETLTSTNSNGDLETYVSSSLITGIPVASYSDYVVKTTNSNGKVSSYTTSKPVVLTIASAYSASVVVTTNSNGDVSSYTTIVPVSYTLSTFSTASGSSHSSSSGSGSGSGTTGSVSALEGVAAKFGPTAFVGGFVAAFLCLII</sequence>
<name>A0A1E4T979_9ASCO</name>
<feature type="compositionally biased region" description="Low complexity" evidence="1">
    <location>
        <begin position="758"/>
        <end position="821"/>
    </location>
</feature>
<gene>
    <name evidence="3" type="ORF">CANARDRAFT_59162</name>
</gene>
<feature type="chain" id="PRO_5009163126" evidence="2">
    <location>
        <begin position="20"/>
        <end position="1100"/>
    </location>
</feature>
<organism evidence="3 4">
    <name type="scientific">[Candida] arabinofermentans NRRL YB-2248</name>
    <dbReference type="NCBI Taxonomy" id="983967"/>
    <lineage>
        <taxon>Eukaryota</taxon>
        <taxon>Fungi</taxon>
        <taxon>Dikarya</taxon>
        <taxon>Ascomycota</taxon>
        <taxon>Saccharomycotina</taxon>
        <taxon>Pichiomycetes</taxon>
        <taxon>Pichiales</taxon>
        <taxon>Pichiaceae</taxon>
        <taxon>Ogataea</taxon>
        <taxon>Ogataea/Candida clade</taxon>
    </lineage>
</organism>
<evidence type="ECO:0000256" key="2">
    <source>
        <dbReference type="SAM" id="SignalP"/>
    </source>
</evidence>
<dbReference type="EMBL" id="KV453847">
    <property type="protein sequence ID" value="ODV88281.1"/>
    <property type="molecule type" value="Genomic_DNA"/>
</dbReference>
<evidence type="ECO:0000313" key="4">
    <source>
        <dbReference type="Proteomes" id="UP000094801"/>
    </source>
</evidence>
<dbReference type="Proteomes" id="UP000094801">
    <property type="component" value="Unassembled WGS sequence"/>
</dbReference>